<dbReference type="PANTHER" id="PTHR43471">
    <property type="entry name" value="ABC TRANSPORTER PERMEASE"/>
    <property type="match status" value="1"/>
</dbReference>
<dbReference type="EMBL" id="JAUDCG010000035">
    <property type="protein sequence ID" value="MDM8157609.1"/>
    <property type="molecule type" value="Genomic_DNA"/>
</dbReference>
<feature type="transmembrane region" description="Helical" evidence="5">
    <location>
        <begin position="274"/>
        <end position="295"/>
    </location>
</feature>
<evidence type="ECO:0000256" key="4">
    <source>
        <dbReference type="ARBA" id="ARBA00023136"/>
    </source>
</evidence>
<comment type="subcellular location">
    <subcellularLocation>
        <location evidence="1">Membrane</location>
        <topology evidence="1">Multi-pass membrane protein</topology>
    </subcellularLocation>
</comment>
<protein>
    <submittedName>
        <fullName evidence="7">ABC transporter permease</fullName>
    </submittedName>
</protein>
<keyword evidence="2 5" id="KW-0812">Transmembrane</keyword>
<dbReference type="RefSeq" id="WP_289608054.1">
    <property type="nucleotide sequence ID" value="NZ_JAUDCG010000035.1"/>
</dbReference>
<keyword evidence="3 5" id="KW-1133">Transmembrane helix</keyword>
<keyword evidence="4 5" id="KW-0472">Membrane</keyword>
<keyword evidence="8" id="KW-1185">Reference proteome</keyword>
<accession>A0ABT7UDA2</accession>
<comment type="caution">
    <text evidence="7">The sequence shown here is derived from an EMBL/GenBank/DDBJ whole genome shotgun (WGS) entry which is preliminary data.</text>
</comment>
<reference evidence="7 8" key="1">
    <citation type="submission" date="2023-06" db="EMBL/GenBank/DDBJ databases">
        <title>Identification and characterization of horizontal gene transfer across gut microbiota members of farm animals based on homology search.</title>
        <authorList>
            <person name="Schwarzerova J."/>
            <person name="Nykrynova M."/>
            <person name="Jureckova K."/>
            <person name="Cejkova D."/>
            <person name="Rychlik I."/>
        </authorList>
    </citation>
    <scope>NUCLEOTIDE SEQUENCE [LARGE SCALE GENOMIC DNA]</scope>
    <source>
        <strain evidence="7 8">ET39</strain>
    </source>
</reference>
<evidence type="ECO:0000256" key="1">
    <source>
        <dbReference type="ARBA" id="ARBA00004141"/>
    </source>
</evidence>
<dbReference type="Proteomes" id="UP001529340">
    <property type="component" value="Unassembled WGS sequence"/>
</dbReference>
<dbReference type="Pfam" id="PF12698">
    <property type="entry name" value="ABC2_membrane_3"/>
    <property type="match status" value="1"/>
</dbReference>
<name>A0ABT7UDA2_9FIRM</name>
<evidence type="ECO:0000256" key="2">
    <source>
        <dbReference type="ARBA" id="ARBA00022692"/>
    </source>
</evidence>
<evidence type="ECO:0000313" key="7">
    <source>
        <dbReference type="EMBL" id="MDM8157609.1"/>
    </source>
</evidence>
<proteinExistence type="predicted"/>
<reference evidence="7 8" key="3">
    <citation type="submission" date="2023-06" db="EMBL/GenBank/DDBJ databases">
        <authorList>
            <person name="Zeman M."/>
            <person name="Kubasova T."/>
            <person name="Jahodarova E."/>
            <person name="Nykrynova M."/>
            <person name="Rychlik I."/>
        </authorList>
    </citation>
    <scope>NUCLEOTIDE SEQUENCE [LARGE SCALE GENOMIC DNA]</scope>
    <source>
        <strain evidence="7 8">ET39</strain>
    </source>
</reference>
<reference evidence="8" key="2">
    <citation type="submission" date="2023-06" db="EMBL/GenBank/DDBJ databases">
        <title>Identification and characterization of horizontal gene transfer across gut microbiota members of farm animals based on homology search.</title>
        <authorList>
            <person name="Zeman M."/>
            <person name="Kubasova T."/>
            <person name="Jahodarova E."/>
            <person name="Nykrynova M."/>
            <person name="Rychlik I."/>
        </authorList>
    </citation>
    <scope>NUCLEOTIDE SEQUENCE [LARGE SCALE GENOMIC DNA]</scope>
    <source>
        <strain evidence="8">ET39</strain>
    </source>
</reference>
<dbReference type="InterPro" id="IPR013525">
    <property type="entry name" value="ABC2_TM"/>
</dbReference>
<evidence type="ECO:0000256" key="3">
    <source>
        <dbReference type="ARBA" id="ARBA00022989"/>
    </source>
</evidence>
<feature type="transmembrane region" description="Helical" evidence="5">
    <location>
        <begin position="359"/>
        <end position="381"/>
    </location>
</feature>
<organism evidence="7 8">
    <name type="scientific">Amedibacillus dolichus</name>
    <dbReference type="NCBI Taxonomy" id="31971"/>
    <lineage>
        <taxon>Bacteria</taxon>
        <taxon>Bacillati</taxon>
        <taxon>Bacillota</taxon>
        <taxon>Erysipelotrichia</taxon>
        <taxon>Erysipelotrichales</taxon>
        <taxon>Erysipelotrichaceae</taxon>
        <taxon>Amedibacillus</taxon>
    </lineage>
</organism>
<feature type="transmembrane region" description="Helical" evidence="5">
    <location>
        <begin position="233"/>
        <end position="254"/>
    </location>
</feature>
<dbReference type="PANTHER" id="PTHR43471:SF3">
    <property type="entry name" value="ABC TRANSPORTER PERMEASE PROTEIN NATB"/>
    <property type="match status" value="1"/>
</dbReference>
<feature type="transmembrane region" description="Helical" evidence="5">
    <location>
        <begin position="177"/>
        <end position="202"/>
    </location>
</feature>
<gene>
    <name evidence="7" type="ORF">QUV96_08165</name>
</gene>
<feature type="transmembrane region" description="Helical" evidence="5">
    <location>
        <begin position="21"/>
        <end position="41"/>
    </location>
</feature>
<evidence type="ECO:0000256" key="5">
    <source>
        <dbReference type="SAM" id="Phobius"/>
    </source>
</evidence>
<feature type="transmembrane region" description="Helical" evidence="5">
    <location>
        <begin position="307"/>
        <end position="326"/>
    </location>
</feature>
<feature type="domain" description="ABC-2 type transporter transmembrane" evidence="6">
    <location>
        <begin position="22"/>
        <end position="371"/>
    </location>
</feature>
<sequence length="390" mass="42462">MGKGIWPVMKKELARFFKDRRLCLTTLLLPGLMIYVIYSFMGDALSSQFTVSEDYTYQIEAIHLPDSVAEMSEELPVQFRSIDPSQQADALNAVQNQELDLLLIFPQDFDAQVAAYDVSSEAAAPNVEIYYNSAATESSEAYDQVTALLEAHETAIANKFDINRGSGTYDLADAQDLAGMTFASLMPMLIMIFLFSGCMAVAPESIAGEKERGTIATILVTPIHRSELALGKIFSLSIIALLSGLSSTIGVLLSMPKLMGGTDISMTVYGLGDYAMLGLVVLSTVLLLIALISIISAFAKSTKEAQTLIMPLMIIVMVIGVSGMFGEPTQDPLLYLIPLYGSVQSMAAIFAFDFNMVHTAICVISTLCYAAACIFVLTRMFHSERIIFTR</sequence>
<evidence type="ECO:0000259" key="6">
    <source>
        <dbReference type="Pfam" id="PF12698"/>
    </source>
</evidence>
<evidence type="ECO:0000313" key="8">
    <source>
        <dbReference type="Proteomes" id="UP001529340"/>
    </source>
</evidence>